<dbReference type="OMA" id="MKICMES"/>
<dbReference type="Pfam" id="PF00078">
    <property type="entry name" value="RVT_1"/>
    <property type="match status" value="1"/>
</dbReference>
<reference evidence="2 3" key="1">
    <citation type="journal article" date="2012" name="Nat. Biotechnol.">
        <title>Draft genome sequence of pigeonpea (Cajanus cajan), an orphan legume crop of resource-poor farmers.</title>
        <authorList>
            <person name="Varshney R.K."/>
            <person name="Chen W."/>
            <person name="Li Y."/>
            <person name="Bharti A.K."/>
            <person name="Saxena R.K."/>
            <person name="Schlueter J.A."/>
            <person name="Donoghue M.T."/>
            <person name="Azam S."/>
            <person name="Fan G."/>
            <person name="Whaley A.M."/>
            <person name="Farmer A.D."/>
            <person name="Sheridan J."/>
            <person name="Iwata A."/>
            <person name="Tuteja R."/>
            <person name="Penmetsa R.V."/>
            <person name="Wu W."/>
            <person name="Upadhyaya H.D."/>
            <person name="Yang S.P."/>
            <person name="Shah T."/>
            <person name="Saxena K.B."/>
            <person name="Michael T."/>
            <person name="McCombie W.R."/>
            <person name="Yang B."/>
            <person name="Zhang G."/>
            <person name="Yang H."/>
            <person name="Wang J."/>
            <person name="Spillane C."/>
            <person name="Cook D.R."/>
            <person name="May G.D."/>
            <person name="Xu X."/>
            <person name="Jackson S.A."/>
        </authorList>
    </citation>
    <scope>NUCLEOTIDE SEQUENCE [LARGE SCALE GENOMIC DNA]</scope>
    <source>
        <strain evidence="3">cv. Asha</strain>
    </source>
</reference>
<protein>
    <submittedName>
        <fullName evidence="2">Transposon TX1 uncharacterized</fullName>
    </submittedName>
</protein>
<dbReference type="STRING" id="3821.A0A151U3Z3"/>
<organism evidence="2 3">
    <name type="scientific">Cajanus cajan</name>
    <name type="common">Pigeon pea</name>
    <name type="synonym">Cajanus indicus</name>
    <dbReference type="NCBI Taxonomy" id="3821"/>
    <lineage>
        <taxon>Eukaryota</taxon>
        <taxon>Viridiplantae</taxon>
        <taxon>Streptophyta</taxon>
        <taxon>Embryophyta</taxon>
        <taxon>Tracheophyta</taxon>
        <taxon>Spermatophyta</taxon>
        <taxon>Magnoliopsida</taxon>
        <taxon>eudicotyledons</taxon>
        <taxon>Gunneridae</taxon>
        <taxon>Pentapetalae</taxon>
        <taxon>rosids</taxon>
        <taxon>fabids</taxon>
        <taxon>Fabales</taxon>
        <taxon>Fabaceae</taxon>
        <taxon>Papilionoideae</taxon>
        <taxon>50 kb inversion clade</taxon>
        <taxon>NPAAA clade</taxon>
        <taxon>indigoferoid/millettioid clade</taxon>
        <taxon>Phaseoleae</taxon>
        <taxon>Cajanus</taxon>
    </lineage>
</organism>
<dbReference type="EMBL" id="CM003604">
    <property type="protein sequence ID" value="KYP74049.1"/>
    <property type="molecule type" value="Genomic_DNA"/>
</dbReference>
<dbReference type="Proteomes" id="UP000075243">
    <property type="component" value="Chromosome 2"/>
</dbReference>
<evidence type="ECO:0000259" key="1">
    <source>
        <dbReference type="Pfam" id="PF00078"/>
    </source>
</evidence>
<evidence type="ECO:0000313" key="3">
    <source>
        <dbReference type="Proteomes" id="UP000075243"/>
    </source>
</evidence>
<feature type="domain" description="Reverse transcriptase" evidence="1">
    <location>
        <begin position="53"/>
        <end position="170"/>
    </location>
</feature>
<sequence length="273" mass="31214">MHSNKSPGPDGLNPGFYKRFWNLLRSEVFQAGVQWLNQGSFPTQLTKTNVAFIPKKDNPTSMKDLRLISLSNVIYKVISKVLANRMKPLMAKYISNEQSAFVEHRSILDNVLLAIETIHHMKCKKQAFDRVNWAYLQALMLKLGFHSCWDHWMKICMESTQYIVQLNGEETESINPARSLGLEFLIYTNAIVTRVFKAKYFPKGDFLAATLGHNPSFVWHSIFASRVLAKEGIRVNALEVTLVSTLGAIPSYEDKMVLCYISTYKRFTPHESS</sequence>
<dbReference type="PANTHER" id="PTHR46890:SF48">
    <property type="entry name" value="RNA-DIRECTED DNA POLYMERASE"/>
    <property type="match status" value="1"/>
</dbReference>
<dbReference type="Gramene" id="C.cajan_06529.t">
    <property type="protein sequence ID" value="C.cajan_06529.t"/>
    <property type="gene ID" value="C.cajan_06529"/>
</dbReference>
<evidence type="ECO:0000313" key="2">
    <source>
        <dbReference type="EMBL" id="KYP74049.1"/>
    </source>
</evidence>
<dbReference type="SUPFAM" id="SSF56672">
    <property type="entry name" value="DNA/RNA polymerases"/>
    <property type="match status" value="1"/>
</dbReference>
<gene>
    <name evidence="2" type="ORF">KK1_006716</name>
</gene>
<dbReference type="InterPro" id="IPR000477">
    <property type="entry name" value="RT_dom"/>
</dbReference>
<proteinExistence type="predicted"/>
<keyword evidence="3" id="KW-1185">Reference proteome</keyword>
<dbReference type="InterPro" id="IPR052343">
    <property type="entry name" value="Retrotransposon-Effector_Assoc"/>
</dbReference>
<dbReference type="CDD" id="cd01650">
    <property type="entry name" value="RT_nLTR_like"/>
    <property type="match status" value="1"/>
</dbReference>
<dbReference type="InterPro" id="IPR043502">
    <property type="entry name" value="DNA/RNA_pol_sf"/>
</dbReference>
<dbReference type="PANTHER" id="PTHR46890">
    <property type="entry name" value="NON-LTR RETROLELEMENT REVERSE TRANSCRIPTASE-LIKE PROTEIN-RELATED"/>
    <property type="match status" value="1"/>
</dbReference>
<name>A0A151U3Z3_CAJCA</name>
<accession>A0A151U3Z3</accession>
<dbReference type="AlphaFoldDB" id="A0A151U3Z3"/>